<dbReference type="KEGG" id="ttq:NIES37_06720"/>
<comment type="catalytic activity">
    <reaction evidence="7">
        <text>L-threonyl-[protein] + ATP = O-phospho-L-threonyl-[protein] + ADP + H(+)</text>
        <dbReference type="Rhea" id="RHEA:46608"/>
        <dbReference type="Rhea" id="RHEA-COMP:11060"/>
        <dbReference type="Rhea" id="RHEA-COMP:11605"/>
        <dbReference type="ChEBI" id="CHEBI:15378"/>
        <dbReference type="ChEBI" id="CHEBI:30013"/>
        <dbReference type="ChEBI" id="CHEBI:30616"/>
        <dbReference type="ChEBI" id="CHEBI:61977"/>
        <dbReference type="ChEBI" id="CHEBI:456216"/>
        <dbReference type="EC" id="2.7.11.1"/>
    </reaction>
</comment>
<accession>A0A1Z4MTE4</accession>
<name>A0A1Z4MTE4_9CYAN</name>
<keyword evidence="5 10" id="KW-0418">Kinase</keyword>
<dbReference type="Proteomes" id="UP000218785">
    <property type="component" value="Chromosome"/>
</dbReference>
<dbReference type="PROSITE" id="PS00108">
    <property type="entry name" value="PROTEIN_KINASE_ST"/>
    <property type="match status" value="1"/>
</dbReference>
<evidence type="ECO:0000256" key="8">
    <source>
        <dbReference type="ARBA" id="ARBA00048679"/>
    </source>
</evidence>
<evidence type="ECO:0000256" key="5">
    <source>
        <dbReference type="ARBA" id="ARBA00022777"/>
    </source>
</evidence>
<sequence>MGLDVQNGYQGKIPVNKYPDFSQQGYQVIRELGRNQQAGRTTYLAHALKTEQKIVIKEFRFANAIPDSSVVKAYKSEIAILQQINHERIPHYVDSFATSAGFYMLQEYKNAPSLVSQYSFHPEDIKKIAISVLEILVDLQKRVSPIIHRDIKPENLLVDQQLNAYLVDFGLARNKGEKMTLSSFAVGTPGFMPPEEQFGYPLTEASDLYSLGATLICLLTNTRSVNISQLIDDKYRFNVQKILPQINPCFQRWLMKMVEHKRQHRYGNAAVALEALKTIPVLGNATAWETLAANIKTKKKIFVLGLATIGTIATAGKTLMIAQSENTNKQVLEARECHAFNAIASCLNKPNH</sequence>
<dbReference type="SMART" id="SM00220">
    <property type="entry name" value="S_TKc"/>
    <property type="match status" value="1"/>
</dbReference>
<dbReference type="InterPro" id="IPR008271">
    <property type="entry name" value="Ser/Thr_kinase_AS"/>
</dbReference>
<dbReference type="PANTHER" id="PTHR24363:SF0">
    <property type="entry name" value="SERINE_THREONINE KINASE LIKE DOMAIN CONTAINING 1"/>
    <property type="match status" value="1"/>
</dbReference>
<dbReference type="EC" id="2.7.11.1" evidence="1"/>
<keyword evidence="2 10" id="KW-0723">Serine/threonine-protein kinase</keyword>
<evidence type="ECO:0000256" key="7">
    <source>
        <dbReference type="ARBA" id="ARBA00047899"/>
    </source>
</evidence>
<evidence type="ECO:0000313" key="11">
    <source>
        <dbReference type="Proteomes" id="UP000218785"/>
    </source>
</evidence>
<feature type="domain" description="Protein kinase" evidence="9">
    <location>
        <begin position="26"/>
        <end position="282"/>
    </location>
</feature>
<evidence type="ECO:0000256" key="4">
    <source>
        <dbReference type="ARBA" id="ARBA00022741"/>
    </source>
</evidence>
<keyword evidence="3" id="KW-0808">Transferase</keyword>
<evidence type="ECO:0000259" key="9">
    <source>
        <dbReference type="PROSITE" id="PS50011"/>
    </source>
</evidence>
<dbReference type="GO" id="GO:0005524">
    <property type="term" value="F:ATP binding"/>
    <property type="evidence" value="ECO:0007669"/>
    <property type="project" value="UniProtKB-KW"/>
</dbReference>
<organism evidence="10 11">
    <name type="scientific">Tolypothrix tenuis PCC 7101</name>
    <dbReference type="NCBI Taxonomy" id="231146"/>
    <lineage>
        <taxon>Bacteria</taxon>
        <taxon>Bacillati</taxon>
        <taxon>Cyanobacteriota</taxon>
        <taxon>Cyanophyceae</taxon>
        <taxon>Nostocales</taxon>
        <taxon>Tolypothrichaceae</taxon>
        <taxon>Tolypothrix</taxon>
    </lineage>
</organism>
<evidence type="ECO:0000256" key="1">
    <source>
        <dbReference type="ARBA" id="ARBA00012513"/>
    </source>
</evidence>
<dbReference type="InterPro" id="IPR011009">
    <property type="entry name" value="Kinase-like_dom_sf"/>
</dbReference>
<dbReference type="GO" id="GO:0004674">
    <property type="term" value="F:protein serine/threonine kinase activity"/>
    <property type="evidence" value="ECO:0007669"/>
    <property type="project" value="UniProtKB-KW"/>
</dbReference>
<dbReference type="Gene3D" id="1.10.510.10">
    <property type="entry name" value="Transferase(Phosphotransferase) domain 1"/>
    <property type="match status" value="1"/>
</dbReference>
<dbReference type="InterPro" id="IPR000719">
    <property type="entry name" value="Prot_kinase_dom"/>
</dbReference>
<protein>
    <recommendedName>
        <fullName evidence="1">non-specific serine/threonine protein kinase</fullName>
        <ecNumber evidence="1">2.7.11.1</ecNumber>
    </recommendedName>
</protein>
<dbReference type="Gene3D" id="3.30.200.20">
    <property type="entry name" value="Phosphorylase Kinase, domain 1"/>
    <property type="match status" value="1"/>
</dbReference>
<dbReference type="PANTHER" id="PTHR24363">
    <property type="entry name" value="SERINE/THREONINE PROTEIN KINASE"/>
    <property type="match status" value="1"/>
</dbReference>
<dbReference type="CDD" id="cd14014">
    <property type="entry name" value="STKc_PknB_like"/>
    <property type="match status" value="1"/>
</dbReference>
<dbReference type="PROSITE" id="PS50011">
    <property type="entry name" value="PROTEIN_KINASE_DOM"/>
    <property type="match status" value="1"/>
</dbReference>
<evidence type="ECO:0000313" key="10">
    <source>
        <dbReference type="EMBL" id="BAY96736.1"/>
    </source>
</evidence>
<keyword evidence="11" id="KW-1185">Reference proteome</keyword>
<evidence type="ECO:0000256" key="3">
    <source>
        <dbReference type="ARBA" id="ARBA00022679"/>
    </source>
</evidence>
<dbReference type="Pfam" id="PF00069">
    <property type="entry name" value="Pkinase"/>
    <property type="match status" value="1"/>
</dbReference>
<evidence type="ECO:0000256" key="2">
    <source>
        <dbReference type="ARBA" id="ARBA00022527"/>
    </source>
</evidence>
<evidence type="ECO:0000256" key="6">
    <source>
        <dbReference type="ARBA" id="ARBA00022840"/>
    </source>
</evidence>
<dbReference type="SUPFAM" id="SSF56112">
    <property type="entry name" value="Protein kinase-like (PK-like)"/>
    <property type="match status" value="1"/>
</dbReference>
<proteinExistence type="predicted"/>
<dbReference type="AlphaFoldDB" id="A0A1Z4MTE4"/>
<reference evidence="10 11" key="1">
    <citation type="submission" date="2017-06" db="EMBL/GenBank/DDBJ databases">
        <title>Genome sequencing of cyanobaciteial culture collection at National Institute for Environmental Studies (NIES).</title>
        <authorList>
            <person name="Hirose Y."/>
            <person name="Shimura Y."/>
            <person name="Fujisawa T."/>
            <person name="Nakamura Y."/>
            <person name="Kawachi M."/>
        </authorList>
    </citation>
    <scope>NUCLEOTIDE SEQUENCE [LARGE SCALE GENOMIC DNA]</scope>
    <source>
        <strain evidence="10 11">NIES-37</strain>
    </source>
</reference>
<comment type="catalytic activity">
    <reaction evidence="8">
        <text>L-seryl-[protein] + ATP = O-phospho-L-seryl-[protein] + ADP + H(+)</text>
        <dbReference type="Rhea" id="RHEA:17989"/>
        <dbReference type="Rhea" id="RHEA-COMP:9863"/>
        <dbReference type="Rhea" id="RHEA-COMP:11604"/>
        <dbReference type="ChEBI" id="CHEBI:15378"/>
        <dbReference type="ChEBI" id="CHEBI:29999"/>
        <dbReference type="ChEBI" id="CHEBI:30616"/>
        <dbReference type="ChEBI" id="CHEBI:83421"/>
        <dbReference type="ChEBI" id="CHEBI:456216"/>
        <dbReference type="EC" id="2.7.11.1"/>
    </reaction>
</comment>
<keyword evidence="4" id="KW-0547">Nucleotide-binding</keyword>
<keyword evidence="6" id="KW-0067">ATP-binding</keyword>
<dbReference type="RefSeq" id="WP_096573901.1">
    <property type="nucleotide sequence ID" value="NZ_CAWNJS010000001.1"/>
</dbReference>
<gene>
    <name evidence="10" type="ORF">NIES37_06720</name>
</gene>
<dbReference type="EMBL" id="AP018248">
    <property type="protein sequence ID" value="BAY96736.1"/>
    <property type="molecule type" value="Genomic_DNA"/>
</dbReference>